<evidence type="ECO:0000313" key="5">
    <source>
        <dbReference type="Proteomes" id="UP001597380"/>
    </source>
</evidence>
<dbReference type="Gene3D" id="3.20.20.450">
    <property type="entry name" value="EAL domain"/>
    <property type="match status" value="1"/>
</dbReference>
<dbReference type="RefSeq" id="WP_345337711.1">
    <property type="nucleotide sequence ID" value="NZ_BAABLI010000003.1"/>
</dbReference>
<dbReference type="SMART" id="SM00267">
    <property type="entry name" value="GGDEF"/>
    <property type="match status" value="1"/>
</dbReference>
<feature type="domain" description="GGDEF" evidence="3">
    <location>
        <begin position="254"/>
        <end position="385"/>
    </location>
</feature>
<keyword evidence="5" id="KW-1185">Reference proteome</keyword>
<protein>
    <submittedName>
        <fullName evidence="4">EAL domain-containing protein</fullName>
    </submittedName>
</protein>
<dbReference type="InterPro" id="IPR029787">
    <property type="entry name" value="Nucleotide_cyclase"/>
</dbReference>
<dbReference type="InterPro" id="IPR050706">
    <property type="entry name" value="Cyclic-di-GMP_PDE-like"/>
</dbReference>
<dbReference type="SUPFAM" id="SSF141868">
    <property type="entry name" value="EAL domain-like"/>
    <property type="match status" value="1"/>
</dbReference>
<evidence type="ECO:0000313" key="4">
    <source>
        <dbReference type="EMBL" id="MFD2094452.1"/>
    </source>
</evidence>
<dbReference type="CDD" id="cd01948">
    <property type="entry name" value="EAL"/>
    <property type="match status" value="1"/>
</dbReference>
<dbReference type="PROSITE" id="PS50887">
    <property type="entry name" value="GGDEF"/>
    <property type="match status" value="1"/>
</dbReference>
<keyword evidence="1" id="KW-0472">Membrane</keyword>
<feature type="domain" description="EAL" evidence="2">
    <location>
        <begin position="394"/>
        <end position="637"/>
    </location>
</feature>
<dbReference type="InterPro" id="IPR035919">
    <property type="entry name" value="EAL_sf"/>
</dbReference>
<organism evidence="4 5">
    <name type="scientific">Corallincola platygyrae</name>
    <dbReference type="NCBI Taxonomy" id="1193278"/>
    <lineage>
        <taxon>Bacteria</taxon>
        <taxon>Pseudomonadati</taxon>
        <taxon>Pseudomonadota</taxon>
        <taxon>Gammaproteobacteria</taxon>
        <taxon>Alteromonadales</taxon>
        <taxon>Psychromonadaceae</taxon>
        <taxon>Corallincola</taxon>
    </lineage>
</organism>
<dbReference type="PANTHER" id="PTHR33121:SF79">
    <property type="entry name" value="CYCLIC DI-GMP PHOSPHODIESTERASE PDED-RELATED"/>
    <property type="match status" value="1"/>
</dbReference>
<gene>
    <name evidence="4" type="ORF">ACFSJ3_00515</name>
</gene>
<dbReference type="PROSITE" id="PS50883">
    <property type="entry name" value="EAL"/>
    <property type="match status" value="1"/>
</dbReference>
<dbReference type="Pfam" id="PF00990">
    <property type="entry name" value="GGDEF"/>
    <property type="match status" value="1"/>
</dbReference>
<comment type="caution">
    <text evidence="4">The sequence shown here is derived from an EMBL/GenBank/DDBJ whole genome shotgun (WGS) entry which is preliminary data.</text>
</comment>
<dbReference type="InterPro" id="IPR000160">
    <property type="entry name" value="GGDEF_dom"/>
</dbReference>
<accession>A0ABW4XHD6</accession>
<dbReference type="InterPro" id="IPR001633">
    <property type="entry name" value="EAL_dom"/>
</dbReference>
<dbReference type="Proteomes" id="UP001597380">
    <property type="component" value="Unassembled WGS sequence"/>
</dbReference>
<dbReference type="Pfam" id="PF00563">
    <property type="entry name" value="EAL"/>
    <property type="match status" value="1"/>
</dbReference>
<dbReference type="SUPFAM" id="SSF55073">
    <property type="entry name" value="Nucleotide cyclase"/>
    <property type="match status" value="1"/>
</dbReference>
<dbReference type="EMBL" id="JBHUHT010000003">
    <property type="protein sequence ID" value="MFD2094452.1"/>
    <property type="molecule type" value="Genomic_DNA"/>
</dbReference>
<dbReference type="PANTHER" id="PTHR33121">
    <property type="entry name" value="CYCLIC DI-GMP PHOSPHODIESTERASE PDEF"/>
    <property type="match status" value="1"/>
</dbReference>
<dbReference type="Gene3D" id="3.30.70.270">
    <property type="match status" value="1"/>
</dbReference>
<evidence type="ECO:0000259" key="3">
    <source>
        <dbReference type="PROSITE" id="PS50887"/>
    </source>
</evidence>
<evidence type="ECO:0000259" key="2">
    <source>
        <dbReference type="PROSITE" id="PS50883"/>
    </source>
</evidence>
<name>A0ABW4XHD6_9GAMM</name>
<reference evidence="5" key="1">
    <citation type="journal article" date="2019" name="Int. J. Syst. Evol. Microbiol.">
        <title>The Global Catalogue of Microorganisms (GCM) 10K type strain sequencing project: providing services to taxonomists for standard genome sequencing and annotation.</title>
        <authorList>
            <consortium name="The Broad Institute Genomics Platform"/>
            <consortium name="The Broad Institute Genome Sequencing Center for Infectious Disease"/>
            <person name="Wu L."/>
            <person name="Ma J."/>
        </authorList>
    </citation>
    <scope>NUCLEOTIDE SEQUENCE [LARGE SCALE GENOMIC DNA]</scope>
    <source>
        <strain evidence="5">CGMCC 1.10992</strain>
    </source>
</reference>
<dbReference type="SMART" id="SM00052">
    <property type="entry name" value="EAL"/>
    <property type="match status" value="1"/>
</dbReference>
<proteinExistence type="predicted"/>
<keyword evidence="1" id="KW-0812">Transmembrane</keyword>
<feature type="transmembrane region" description="Helical" evidence="1">
    <location>
        <begin position="136"/>
        <end position="154"/>
    </location>
</feature>
<dbReference type="InterPro" id="IPR043128">
    <property type="entry name" value="Rev_trsase/Diguanyl_cyclase"/>
</dbReference>
<sequence>MKIQSKTLFVNVFILLLLLLVIWAGQYLSVINQIEFQREQLYSNARVLLESTEQTSEEKRNTYLSQLSGYVSLSVLSSDGEIKASFTKAPRVNFPLASLATALGIAATDLQANAGSHAVIITPDYSHLQLSFIRNIAFTTIAWLIMLIVSIMWLRGSLHKPLRNSVKELQALCDKLVHAEKDLQVSSGLASEFKSIGEGLQAIQKSVVDRLHQTEEELTQVRKTAYLDHLTGLPNRSQFMLDIPEMLADESGKHFGIMALVRTTALGQINKAKGYTAGDQFINVLVDSVKSVASQFRGSKIYRLNSSDFAIVLHHFSQKEADSLGAQLQGRLNEIKHNHDLDNTAYIGMAGFTQGMSVGDLLALCDTATGVAQSKDSNSWHFQTDLAGTEVLGERNWQESIEYLAKQTKFTLIGQMIKPLKQGKIYTAVSPRFSTADGDELPYRSAYSMAERLQLSVDLDKAVLSAILALANKRGGEDPLGLTVSVTAAHDSSFLVWLERMLGKHSKLASRLTFEITEQGLQRDLKSSRRFIDVVHRTGAKVTVKQFGLGMTSFKFFKDLKPDYIKIDQSYMEDIESDRNIQYFLRLIIDIAHRLSIKVIASGVESQEQKYVLEGMFVDGIQGSYVHRAAPLTTVES</sequence>
<evidence type="ECO:0000256" key="1">
    <source>
        <dbReference type="SAM" id="Phobius"/>
    </source>
</evidence>
<keyword evidence="1" id="KW-1133">Transmembrane helix</keyword>